<dbReference type="RefSeq" id="WP_343968299.1">
    <property type="nucleotide sequence ID" value="NZ_BAAAHK010000006.1"/>
</dbReference>
<dbReference type="PANTHER" id="PTHR24221:SF646">
    <property type="entry name" value="HAEMOLYSIN SECRETION ATP-BINDING PROTEIN"/>
    <property type="match status" value="1"/>
</dbReference>
<organism evidence="10 11">
    <name type="scientific">Kribbella koreensis</name>
    <dbReference type="NCBI Taxonomy" id="57909"/>
    <lineage>
        <taxon>Bacteria</taxon>
        <taxon>Bacillati</taxon>
        <taxon>Actinomycetota</taxon>
        <taxon>Actinomycetes</taxon>
        <taxon>Propionibacteriales</taxon>
        <taxon>Kribbellaceae</taxon>
        <taxon>Kribbella</taxon>
    </lineage>
</organism>
<evidence type="ECO:0000256" key="4">
    <source>
        <dbReference type="ARBA" id="ARBA00022840"/>
    </source>
</evidence>
<feature type="transmembrane region" description="Helical" evidence="7">
    <location>
        <begin position="21"/>
        <end position="39"/>
    </location>
</feature>
<dbReference type="SMART" id="SM00382">
    <property type="entry name" value="AAA"/>
    <property type="match status" value="1"/>
</dbReference>
<evidence type="ECO:0000256" key="6">
    <source>
        <dbReference type="ARBA" id="ARBA00023136"/>
    </source>
</evidence>
<dbReference type="PROSITE" id="PS50929">
    <property type="entry name" value="ABC_TM1F"/>
    <property type="match status" value="1"/>
</dbReference>
<dbReference type="Pfam" id="PF00005">
    <property type="entry name" value="ABC_tran"/>
    <property type="match status" value="1"/>
</dbReference>
<dbReference type="Gene3D" id="3.40.50.300">
    <property type="entry name" value="P-loop containing nucleotide triphosphate hydrolases"/>
    <property type="match status" value="1"/>
</dbReference>
<dbReference type="Gene3D" id="1.20.1560.10">
    <property type="entry name" value="ABC transporter type 1, transmembrane domain"/>
    <property type="match status" value="1"/>
</dbReference>
<dbReference type="InterPro" id="IPR036640">
    <property type="entry name" value="ABC1_TM_sf"/>
</dbReference>
<comment type="caution">
    <text evidence="10">The sequence shown here is derived from an EMBL/GenBank/DDBJ whole genome shotgun (WGS) entry which is preliminary data.</text>
</comment>
<dbReference type="InterPro" id="IPR011527">
    <property type="entry name" value="ABC1_TM_dom"/>
</dbReference>
<evidence type="ECO:0000313" key="11">
    <source>
        <dbReference type="Proteomes" id="UP001500542"/>
    </source>
</evidence>
<sequence>MREQVRTVGLWLMTGLRAAPFHSTALVVMLCLQAAIAPVRTYGVKLIVDGVGGAGEGPIRLGVVVILATFAVAFAGTSVDGYLESAGADRVERWVLSDILRITTHIPGIEQHERPDVADRLSQLRDSARELGWFALVLFQLISTGVTIVLVVAMLSGVHPIFAVLLVLAFGQVWAASLDSKWMQDTMERMQPYGRLVRSLSELAREPRAATELRVFGLGPTLLSRIRSLSGTMYAGERRAMVRGLAVVTLAKTIFRLAYLGAVVYLIVLAGRGSASPGDLALVVLLAPQVDGAASEAGDGVSRVGVALRSFGRYRWLRDYASSHSWKGGATPAPDRVGRVGSASDRLGGATPAPERVVGVGAAPVRLVSGIELRDLSFAYPGTDVAVLDSVSLVIPAGTSVALVGENGAGKSTLVKLLSRMYDPTSGSILVDGVPLSTIDPVAWRERLSAGYQDFVKYEFSARLVVGVGDLARLDDEEALKAALVRGEALELVEELPRGLETQLGTRFSESSELSGGQWQRLALARAFLRDRPLVLLLDEPTAALDPEAEHALYERFAEASRVAAAETGGITVLVSHRFSTVRMADLIVVMDQGRVVEVGSHQALVGARGRYAELFEVQARAYR</sequence>
<accession>A0ABP4AID3</accession>
<dbReference type="SUPFAM" id="SSF52540">
    <property type="entry name" value="P-loop containing nucleoside triphosphate hydrolases"/>
    <property type="match status" value="1"/>
</dbReference>
<dbReference type="EMBL" id="BAAAHK010000006">
    <property type="protein sequence ID" value="GAA0937189.1"/>
    <property type="molecule type" value="Genomic_DNA"/>
</dbReference>
<feature type="transmembrane region" description="Helical" evidence="7">
    <location>
        <begin position="245"/>
        <end position="268"/>
    </location>
</feature>
<protein>
    <submittedName>
        <fullName evidence="10">ABC transporter ATP-binding protein</fullName>
    </submittedName>
</protein>
<evidence type="ECO:0000256" key="7">
    <source>
        <dbReference type="SAM" id="Phobius"/>
    </source>
</evidence>
<dbReference type="PROSITE" id="PS50893">
    <property type="entry name" value="ABC_TRANSPORTER_2"/>
    <property type="match status" value="1"/>
</dbReference>
<evidence type="ECO:0000313" key="10">
    <source>
        <dbReference type="EMBL" id="GAA0937189.1"/>
    </source>
</evidence>
<keyword evidence="3" id="KW-0547">Nucleotide-binding</keyword>
<name>A0ABP4AID3_9ACTN</name>
<proteinExistence type="predicted"/>
<dbReference type="Proteomes" id="UP001500542">
    <property type="component" value="Unassembled WGS sequence"/>
</dbReference>
<dbReference type="InterPro" id="IPR039421">
    <property type="entry name" value="Type_1_exporter"/>
</dbReference>
<dbReference type="InterPro" id="IPR027417">
    <property type="entry name" value="P-loop_NTPase"/>
</dbReference>
<keyword evidence="6 7" id="KW-0472">Membrane</keyword>
<feature type="transmembrane region" description="Helical" evidence="7">
    <location>
        <begin position="131"/>
        <end position="155"/>
    </location>
</feature>
<feature type="domain" description="ABC transmembrane type-1" evidence="9">
    <location>
        <begin position="25"/>
        <end position="290"/>
    </location>
</feature>
<evidence type="ECO:0000256" key="5">
    <source>
        <dbReference type="ARBA" id="ARBA00022989"/>
    </source>
</evidence>
<feature type="transmembrane region" description="Helical" evidence="7">
    <location>
        <begin position="161"/>
        <end position="180"/>
    </location>
</feature>
<dbReference type="InterPro" id="IPR017871">
    <property type="entry name" value="ABC_transporter-like_CS"/>
</dbReference>
<evidence type="ECO:0000259" key="8">
    <source>
        <dbReference type="PROSITE" id="PS50893"/>
    </source>
</evidence>
<dbReference type="PROSITE" id="PS00211">
    <property type="entry name" value="ABC_TRANSPORTER_1"/>
    <property type="match status" value="1"/>
</dbReference>
<dbReference type="PANTHER" id="PTHR24221">
    <property type="entry name" value="ATP-BINDING CASSETTE SUB-FAMILY B"/>
    <property type="match status" value="1"/>
</dbReference>
<keyword evidence="4 10" id="KW-0067">ATP-binding</keyword>
<evidence type="ECO:0000256" key="2">
    <source>
        <dbReference type="ARBA" id="ARBA00022692"/>
    </source>
</evidence>
<dbReference type="SUPFAM" id="SSF90123">
    <property type="entry name" value="ABC transporter transmembrane region"/>
    <property type="match status" value="1"/>
</dbReference>
<feature type="transmembrane region" description="Helical" evidence="7">
    <location>
        <begin position="59"/>
        <end position="83"/>
    </location>
</feature>
<gene>
    <name evidence="10" type="ORF">GCM10009554_25280</name>
</gene>
<dbReference type="InterPro" id="IPR003593">
    <property type="entry name" value="AAA+_ATPase"/>
</dbReference>
<dbReference type="InterPro" id="IPR003439">
    <property type="entry name" value="ABC_transporter-like_ATP-bd"/>
</dbReference>
<keyword evidence="11" id="KW-1185">Reference proteome</keyword>
<evidence type="ECO:0000256" key="1">
    <source>
        <dbReference type="ARBA" id="ARBA00004651"/>
    </source>
</evidence>
<evidence type="ECO:0000256" key="3">
    <source>
        <dbReference type="ARBA" id="ARBA00022741"/>
    </source>
</evidence>
<keyword evidence="5 7" id="KW-1133">Transmembrane helix</keyword>
<comment type="subcellular location">
    <subcellularLocation>
        <location evidence="1">Cell membrane</location>
        <topology evidence="1">Multi-pass membrane protein</topology>
    </subcellularLocation>
</comment>
<dbReference type="GO" id="GO:0005524">
    <property type="term" value="F:ATP binding"/>
    <property type="evidence" value="ECO:0007669"/>
    <property type="project" value="UniProtKB-KW"/>
</dbReference>
<evidence type="ECO:0000259" key="9">
    <source>
        <dbReference type="PROSITE" id="PS50929"/>
    </source>
</evidence>
<feature type="domain" description="ABC transporter" evidence="8">
    <location>
        <begin position="371"/>
        <end position="618"/>
    </location>
</feature>
<keyword evidence="2 7" id="KW-0812">Transmembrane</keyword>
<reference evidence="11" key="1">
    <citation type="journal article" date="2019" name="Int. J. Syst. Evol. Microbiol.">
        <title>The Global Catalogue of Microorganisms (GCM) 10K type strain sequencing project: providing services to taxonomists for standard genome sequencing and annotation.</title>
        <authorList>
            <consortium name="The Broad Institute Genomics Platform"/>
            <consortium name="The Broad Institute Genome Sequencing Center for Infectious Disease"/>
            <person name="Wu L."/>
            <person name="Ma J."/>
        </authorList>
    </citation>
    <scope>NUCLEOTIDE SEQUENCE [LARGE SCALE GENOMIC DNA]</scope>
    <source>
        <strain evidence="11">JCM 10977</strain>
    </source>
</reference>